<evidence type="ECO:0000256" key="1">
    <source>
        <dbReference type="SAM" id="MobiDB-lite"/>
    </source>
</evidence>
<reference evidence="2 3" key="1">
    <citation type="submission" date="2024-11" db="EMBL/GenBank/DDBJ databases">
        <title>Chromosome-level genome assembly of the freshwater bivalve Anodonta woodiana.</title>
        <authorList>
            <person name="Chen X."/>
        </authorList>
    </citation>
    <scope>NUCLEOTIDE SEQUENCE [LARGE SCALE GENOMIC DNA]</scope>
    <source>
        <strain evidence="2">MN2024</strain>
        <tissue evidence="2">Gills</tissue>
    </source>
</reference>
<organism evidence="2 3">
    <name type="scientific">Sinanodonta woodiana</name>
    <name type="common">Chinese pond mussel</name>
    <name type="synonym">Anodonta woodiana</name>
    <dbReference type="NCBI Taxonomy" id="1069815"/>
    <lineage>
        <taxon>Eukaryota</taxon>
        <taxon>Metazoa</taxon>
        <taxon>Spiralia</taxon>
        <taxon>Lophotrochozoa</taxon>
        <taxon>Mollusca</taxon>
        <taxon>Bivalvia</taxon>
        <taxon>Autobranchia</taxon>
        <taxon>Heteroconchia</taxon>
        <taxon>Palaeoheterodonta</taxon>
        <taxon>Unionida</taxon>
        <taxon>Unionoidea</taxon>
        <taxon>Unionidae</taxon>
        <taxon>Unioninae</taxon>
        <taxon>Sinanodonta</taxon>
    </lineage>
</organism>
<dbReference type="EMBL" id="JBJQND010000002">
    <property type="protein sequence ID" value="KAL3886328.1"/>
    <property type="molecule type" value="Genomic_DNA"/>
</dbReference>
<comment type="caution">
    <text evidence="2">The sequence shown here is derived from an EMBL/GenBank/DDBJ whole genome shotgun (WGS) entry which is preliminary data.</text>
</comment>
<feature type="compositionally biased region" description="Basic and acidic residues" evidence="1">
    <location>
        <begin position="83"/>
        <end position="98"/>
    </location>
</feature>
<dbReference type="AlphaFoldDB" id="A0ABD3XMT0"/>
<name>A0ABD3XMT0_SINWO</name>
<dbReference type="Proteomes" id="UP001634394">
    <property type="component" value="Unassembled WGS sequence"/>
</dbReference>
<feature type="compositionally biased region" description="Polar residues" evidence="1">
    <location>
        <begin position="66"/>
        <end position="78"/>
    </location>
</feature>
<keyword evidence="3" id="KW-1185">Reference proteome</keyword>
<feature type="region of interest" description="Disordered" evidence="1">
    <location>
        <begin position="52"/>
        <end position="98"/>
    </location>
</feature>
<protein>
    <submittedName>
        <fullName evidence="2">Uncharacterized protein</fullName>
    </submittedName>
</protein>
<sequence length="98" mass="11389">MIKSLHDTLDKLVDENENCKAISNPKHFPTETQRVFTGDSLLKRVEMGDLSADELKYSDDEYDPPTKTQKVSETQKVSTEMGKLSEDELKRERDRRRD</sequence>
<evidence type="ECO:0000313" key="2">
    <source>
        <dbReference type="EMBL" id="KAL3886328.1"/>
    </source>
</evidence>
<evidence type="ECO:0000313" key="3">
    <source>
        <dbReference type="Proteomes" id="UP001634394"/>
    </source>
</evidence>
<accession>A0ABD3XMT0</accession>
<proteinExistence type="predicted"/>
<gene>
    <name evidence="2" type="ORF">ACJMK2_026328</name>
</gene>